<sequence>MMPVTLFVPAFASISLTHRGTPPVRNECPNLSSVLVPAPPTLQTLSPLPCQPSKNKEKQIETVWENIFSADSSVKDDAK</sequence>
<organism evidence="1 2">
    <name type="scientific">Corynebacterium deserti GIMN1.010</name>
    <dbReference type="NCBI Taxonomy" id="931089"/>
    <lineage>
        <taxon>Bacteria</taxon>
        <taxon>Bacillati</taxon>
        <taxon>Actinomycetota</taxon>
        <taxon>Actinomycetes</taxon>
        <taxon>Mycobacteriales</taxon>
        <taxon>Corynebacteriaceae</taxon>
        <taxon>Corynebacterium</taxon>
    </lineage>
</organism>
<evidence type="ECO:0000313" key="2">
    <source>
        <dbReference type="Proteomes" id="UP000068067"/>
    </source>
</evidence>
<keyword evidence="2" id="KW-1185">Reference proteome</keyword>
<name>A0A0M4CG40_9CORY</name>
<dbReference type="PATRIC" id="fig|931089.4.peg.1468"/>
<dbReference type="Proteomes" id="UP000068067">
    <property type="component" value="Chromosome"/>
</dbReference>
<dbReference type="KEGG" id="cdx:CDES_07260"/>
<reference evidence="1 2" key="1">
    <citation type="submission" date="2014-08" db="EMBL/GenBank/DDBJ databases">
        <title>Complete genome sequence of Corynebacterium deserti GIMN1.010 (=DSM 45689), isolated from desert sand in western China.</title>
        <authorList>
            <person name="Ruckert C."/>
            <person name="Albersmeier A."/>
            <person name="Kalinowski J."/>
        </authorList>
    </citation>
    <scope>NUCLEOTIDE SEQUENCE [LARGE SCALE GENOMIC DNA]</scope>
    <source>
        <strain evidence="1 2">GIMN1.010</strain>
    </source>
</reference>
<gene>
    <name evidence="1" type="ORF">CDES_07260</name>
</gene>
<protein>
    <submittedName>
        <fullName evidence="1">Uncharacterized protein</fullName>
    </submittedName>
</protein>
<dbReference type="EMBL" id="CP009220">
    <property type="protein sequence ID" value="ALC05865.1"/>
    <property type="molecule type" value="Genomic_DNA"/>
</dbReference>
<dbReference type="AlphaFoldDB" id="A0A0M4CG40"/>
<evidence type="ECO:0000313" key="1">
    <source>
        <dbReference type="EMBL" id="ALC05865.1"/>
    </source>
</evidence>
<proteinExistence type="predicted"/>
<accession>A0A0M4CG40</accession>